<dbReference type="EMBL" id="BLLF01001220">
    <property type="protein sequence ID" value="GFH17902.1"/>
    <property type="molecule type" value="Genomic_DNA"/>
</dbReference>
<feature type="compositionally biased region" description="Low complexity" evidence="3">
    <location>
        <begin position="298"/>
        <end position="309"/>
    </location>
</feature>
<evidence type="ECO:0000313" key="4">
    <source>
        <dbReference type="EMBL" id="GFH17902.1"/>
    </source>
</evidence>
<feature type="non-terminal residue" evidence="4">
    <location>
        <position position="1"/>
    </location>
</feature>
<comment type="similarity">
    <text evidence="1 2">Belongs to the peroxin-16 family.</text>
</comment>
<evidence type="ECO:0000256" key="2">
    <source>
        <dbReference type="RuleBase" id="RU365003"/>
    </source>
</evidence>
<dbReference type="GO" id="GO:0007031">
    <property type="term" value="P:peroxisome organization"/>
    <property type="evidence" value="ECO:0007669"/>
    <property type="project" value="UniProtKB-KW"/>
</dbReference>
<dbReference type="PANTHER" id="PTHR13299:SF0">
    <property type="entry name" value="PEROXISOMAL MEMBRANE PROTEIN PEX16"/>
    <property type="match status" value="1"/>
</dbReference>
<evidence type="ECO:0000313" key="5">
    <source>
        <dbReference type="Proteomes" id="UP000485058"/>
    </source>
</evidence>
<dbReference type="PANTHER" id="PTHR13299">
    <property type="entry name" value="PEROXISOMAL MEMBRANE PROTEIN PEX16"/>
    <property type="match status" value="1"/>
</dbReference>
<accession>A0A699ZPT2</accession>
<proteinExistence type="inferred from homology"/>
<dbReference type="InterPro" id="IPR013919">
    <property type="entry name" value="Pex16"/>
</dbReference>
<sequence length="326" mass="35548">MSTALGAYKAWVCQHPGIVSNLDWLLYLTVWNPARTNGESSEVAYEAYHAVVGLLSVFHQHILEEADLPAPKPAAAIWLDMLEQVEVIYELRAMHLENMGKMSRYGPLTVLEVVKSCLKMMCWSQHSGHLFLSKPSSEDMDLIASEQGLQGDVRSKDQAPPSACPDWVDEDDSQGLEAQRVEPDVAGRDAACMATCHVLQLASQCLLHAARQAAAAAGSCSHWPATPQPAPGPWAKARHSQPARRWQQHAEGRGVGRPGTRGRDGREHRRQHVAAQPGSGQGPCSPALDTRRGRRAGRAQAPAAAVPRSRQQLFSYALPGCPWSEP</sequence>
<feature type="region of interest" description="Disordered" evidence="3">
    <location>
        <begin position="149"/>
        <end position="174"/>
    </location>
</feature>
<protein>
    <recommendedName>
        <fullName evidence="2">Peroxisomal membrane protein PEX16</fullName>
    </recommendedName>
</protein>
<keyword evidence="5" id="KW-1185">Reference proteome</keyword>
<feature type="region of interest" description="Disordered" evidence="3">
    <location>
        <begin position="220"/>
        <end position="309"/>
    </location>
</feature>
<comment type="caution">
    <text evidence="4">The sequence shown here is derived from an EMBL/GenBank/DDBJ whole genome shotgun (WGS) entry which is preliminary data.</text>
</comment>
<organism evidence="4 5">
    <name type="scientific">Haematococcus lacustris</name>
    <name type="common">Green alga</name>
    <name type="synonym">Haematococcus pluvialis</name>
    <dbReference type="NCBI Taxonomy" id="44745"/>
    <lineage>
        <taxon>Eukaryota</taxon>
        <taxon>Viridiplantae</taxon>
        <taxon>Chlorophyta</taxon>
        <taxon>core chlorophytes</taxon>
        <taxon>Chlorophyceae</taxon>
        <taxon>CS clade</taxon>
        <taxon>Chlamydomonadales</taxon>
        <taxon>Haematococcaceae</taxon>
        <taxon>Haematococcus</taxon>
    </lineage>
</organism>
<dbReference type="AlphaFoldDB" id="A0A699ZPT2"/>
<evidence type="ECO:0000256" key="1">
    <source>
        <dbReference type="ARBA" id="ARBA00009505"/>
    </source>
</evidence>
<evidence type="ECO:0000256" key="3">
    <source>
        <dbReference type="SAM" id="MobiDB-lite"/>
    </source>
</evidence>
<comment type="subcellular location">
    <subcellularLocation>
        <location evidence="2">Peroxisome membrane</location>
    </subcellularLocation>
</comment>
<dbReference type="Proteomes" id="UP000485058">
    <property type="component" value="Unassembled WGS sequence"/>
</dbReference>
<keyword evidence="2" id="KW-0962">Peroxisome biogenesis</keyword>
<reference evidence="4 5" key="1">
    <citation type="submission" date="2020-02" db="EMBL/GenBank/DDBJ databases">
        <title>Draft genome sequence of Haematococcus lacustris strain NIES-144.</title>
        <authorList>
            <person name="Morimoto D."/>
            <person name="Nakagawa S."/>
            <person name="Yoshida T."/>
            <person name="Sawayama S."/>
        </authorList>
    </citation>
    <scope>NUCLEOTIDE SEQUENCE [LARGE SCALE GENOMIC DNA]</scope>
    <source>
        <strain evidence="4 5">NIES-144</strain>
    </source>
</reference>
<keyword evidence="2" id="KW-0576">Peroxisome</keyword>
<name>A0A699ZPT2_HAELA</name>
<gene>
    <name evidence="4" type="ORF">HaLaN_14625</name>
</gene>
<dbReference type="Pfam" id="PF08610">
    <property type="entry name" value="Pex16"/>
    <property type="match status" value="1"/>
</dbReference>
<dbReference type="GO" id="GO:0005778">
    <property type="term" value="C:peroxisomal membrane"/>
    <property type="evidence" value="ECO:0007669"/>
    <property type="project" value="UniProtKB-SubCell"/>
</dbReference>